<dbReference type="PANTHER" id="PTHR45947">
    <property type="entry name" value="SULFOQUINOVOSYL TRANSFERASE SQD2"/>
    <property type="match status" value="1"/>
</dbReference>
<accession>A0A936Z4C0</accession>
<dbReference type="Pfam" id="PF13692">
    <property type="entry name" value="Glyco_trans_1_4"/>
    <property type="match status" value="1"/>
</dbReference>
<dbReference type="InterPro" id="IPR028098">
    <property type="entry name" value="Glyco_trans_4-like_N"/>
</dbReference>
<dbReference type="Pfam" id="PF13439">
    <property type="entry name" value="Glyco_transf_4"/>
    <property type="match status" value="1"/>
</dbReference>
<evidence type="ECO:0000313" key="3">
    <source>
        <dbReference type="Proteomes" id="UP000599109"/>
    </source>
</evidence>
<dbReference type="SUPFAM" id="SSF53756">
    <property type="entry name" value="UDP-Glycosyltransferase/glycogen phosphorylase"/>
    <property type="match status" value="1"/>
</dbReference>
<reference evidence="2 3" key="1">
    <citation type="journal article" date="2017" name="Int. J. Syst. Evol. Microbiol.">
        <title>Ramlibacter monticola sp. nov., isolated from forest soil.</title>
        <authorList>
            <person name="Chaudhary D.K."/>
            <person name="Kim J."/>
        </authorList>
    </citation>
    <scope>NUCLEOTIDE SEQUENCE [LARGE SCALE GENOMIC DNA]</scope>
    <source>
        <strain evidence="2 3">KACC 19175</strain>
    </source>
</reference>
<dbReference type="Proteomes" id="UP000599109">
    <property type="component" value="Unassembled WGS sequence"/>
</dbReference>
<dbReference type="Gene3D" id="3.40.50.2000">
    <property type="entry name" value="Glycogen Phosphorylase B"/>
    <property type="match status" value="2"/>
</dbReference>
<dbReference type="AlphaFoldDB" id="A0A936Z4C0"/>
<feature type="domain" description="Glycosyltransferase subfamily 4-like N-terminal" evidence="1">
    <location>
        <begin position="15"/>
        <end position="216"/>
    </location>
</feature>
<dbReference type="PANTHER" id="PTHR45947:SF3">
    <property type="entry name" value="SULFOQUINOVOSYL TRANSFERASE SQD2"/>
    <property type="match status" value="1"/>
</dbReference>
<name>A0A936Z4C0_9BURK</name>
<comment type="caution">
    <text evidence="2">The sequence shown here is derived from an EMBL/GenBank/DDBJ whole genome shotgun (WGS) entry which is preliminary data.</text>
</comment>
<gene>
    <name evidence="2" type="ORF">JJ685_23485</name>
</gene>
<keyword evidence="3" id="KW-1185">Reference proteome</keyword>
<dbReference type="EMBL" id="JAEQNE010000007">
    <property type="protein sequence ID" value="MBL0394122.1"/>
    <property type="molecule type" value="Genomic_DNA"/>
</dbReference>
<sequence length="428" mass="46796">MSLTPLLLSRSDSKGGAARAAFRLHKALRMEGIPSLMRVDHKGTDDWTVAASSGVLGRGMAIARPALDRIMLKLQRAGAGHRSPSVLSAVKAEALNQCNFSVLHLHWVCGGFLSIEQIAKIRKPKVWTFHDMWAFCGTEHLAPDDAARWRRGYSSGNKPIGHRGIDIDRWTWSRKRRAWQQPFQLVAPSAWMADRVAESALFAGWPVRVIPNALDANVYKPVDSALAREIAGIPNDDWVILYCALGGGSDPNKGFDLLSEALHQLVQKHPSRKIRLICVGQSEPQQAGGFPCPVEWMGHLSDDIAMALVYSAADVVVVPSRQESFSQTAAEAQACGVPVVAFRIGGLKDVISHAESGYLAEPFDATDFAHGLGWVLGDPTRRRTLGMSARRRAIEKFSYPVVAALHADLYEQVIASADHGLQRQYGAS</sequence>
<dbReference type="RefSeq" id="WP_201676789.1">
    <property type="nucleotide sequence ID" value="NZ_JAEQNE010000007.1"/>
</dbReference>
<organism evidence="2 3">
    <name type="scientific">Ramlibacter monticola</name>
    <dbReference type="NCBI Taxonomy" id="1926872"/>
    <lineage>
        <taxon>Bacteria</taxon>
        <taxon>Pseudomonadati</taxon>
        <taxon>Pseudomonadota</taxon>
        <taxon>Betaproteobacteria</taxon>
        <taxon>Burkholderiales</taxon>
        <taxon>Comamonadaceae</taxon>
        <taxon>Ramlibacter</taxon>
    </lineage>
</organism>
<evidence type="ECO:0000313" key="2">
    <source>
        <dbReference type="EMBL" id="MBL0394122.1"/>
    </source>
</evidence>
<dbReference type="InterPro" id="IPR050194">
    <property type="entry name" value="Glycosyltransferase_grp1"/>
</dbReference>
<proteinExistence type="predicted"/>
<evidence type="ECO:0000259" key="1">
    <source>
        <dbReference type="Pfam" id="PF13439"/>
    </source>
</evidence>
<dbReference type="GO" id="GO:0016757">
    <property type="term" value="F:glycosyltransferase activity"/>
    <property type="evidence" value="ECO:0007669"/>
    <property type="project" value="TreeGrafter"/>
</dbReference>
<protein>
    <submittedName>
        <fullName evidence="2">Glycosyltransferase</fullName>
    </submittedName>
</protein>